<evidence type="ECO:0000313" key="3">
    <source>
        <dbReference type="Proteomes" id="UP001634007"/>
    </source>
</evidence>
<feature type="compositionally biased region" description="Basic and acidic residues" evidence="1">
    <location>
        <begin position="27"/>
        <end position="57"/>
    </location>
</feature>
<protein>
    <submittedName>
        <fullName evidence="2">Uncharacterized protein</fullName>
    </submittedName>
</protein>
<accession>A0ABD3IXC9</accession>
<gene>
    <name evidence="2" type="ORF">ACJRO7_003632</name>
</gene>
<feature type="region of interest" description="Disordered" evidence="1">
    <location>
        <begin position="25"/>
        <end position="57"/>
    </location>
</feature>
<dbReference type="EMBL" id="JBJKBG010000010">
    <property type="protein sequence ID" value="KAL3718534.1"/>
    <property type="molecule type" value="Genomic_DNA"/>
</dbReference>
<dbReference type="Proteomes" id="UP001634007">
    <property type="component" value="Unassembled WGS sequence"/>
</dbReference>
<keyword evidence="3" id="KW-1185">Reference proteome</keyword>
<evidence type="ECO:0000313" key="2">
    <source>
        <dbReference type="EMBL" id="KAL3718534.1"/>
    </source>
</evidence>
<reference evidence="2 3" key="1">
    <citation type="submission" date="2024-11" db="EMBL/GenBank/DDBJ databases">
        <title>Chromosome-level genome assembly of Eucalyptus globulus Labill. provides insights into its genome evolution.</title>
        <authorList>
            <person name="Li X."/>
        </authorList>
    </citation>
    <scope>NUCLEOTIDE SEQUENCE [LARGE SCALE GENOMIC DNA]</scope>
    <source>
        <strain evidence="2">CL2024</strain>
        <tissue evidence="2">Fresh tender leaves</tissue>
    </source>
</reference>
<comment type="caution">
    <text evidence="2">The sequence shown here is derived from an EMBL/GenBank/DDBJ whole genome shotgun (WGS) entry which is preliminary data.</text>
</comment>
<evidence type="ECO:0000256" key="1">
    <source>
        <dbReference type="SAM" id="MobiDB-lite"/>
    </source>
</evidence>
<name>A0ABD3IXC9_EUCGL</name>
<proteinExistence type="predicted"/>
<dbReference type="AlphaFoldDB" id="A0ABD3IXC9"/>
<sequence length="79" mass="8815">MSLSIDFASLAIFTEECYFNNATMDMARSDEQEPEPGLKPERGVDENGGTEKRDEEAATRPCIALEFDGLHCFETIVSH</sequence>
<organism evidence="2 3">
    <name type="scientific">Eucalyptus globulus</name>
    <name type="common">Tasmanian blue gum</name>
    <dbReference type="NCBI Taxonomy" id="34317"/>
    <lineage>
        <taxon>Eukaryota</taxon>
        <taxon>Viridiplantae</taxon>
        <taxon>Streptophyta</taxon>
        <taxon>Embryophyta</taxon>
        <taxon>Tracheophyta</taxon>
        <taxon>Spermatophyta</taxon>
        <taxon>Magnoliopsida</taxon>
        <taxon>eudicotyledons</taxon>
        <taxon>Gunneridae</taxon>
        <taxon>Pentapetalae</taxon>
        <taxon>rosids</taxon>
        <taxon>malvids</taxon>
        <taxon>Myrtales</taxon>
        <taxon>Myrtaceae</taxon>
        <taxon>Myrtoideae</taxon>
        <taxon>Eucalypteae</taxon>
        <taxon>Eucalyptus</taxon>
    </lineage>
</organism>